<protein>
    <submittedName>
        <fullName evidence="1">Uncharacterized protein</fullName>
    </submittedName>
</protein>
<gene>
    <name evidence="1" type="ORF">llap_17932</name>
</gene>
<reference evidence="2" key="1">
    <citation type="submission" date="2017-11" db="EMBL/GenBank/DDBJ databases">
        <authorList>
            <person name="Lima N.C."/>
            <person name="Parody-Merino A.M."/>
            <person name="Battley P.F."/>
            <person name="Fidler A.E."/>
            <person name="Prosdocimi F."/>
        </authorList>
    </citation>
    <scope>NUCLEOTIDE SEQUENCE [LARGE SCALE GENOMIC DNA]</scope>
</reference>
<organism evidence="1 2">
    <name type="scientific">Limosa lapponica baueri</name>
    <dbReference type="NCBI Taxonomy" id="1758121"/>
    <lineage>
        <taxon>Eukaryota</taxon>
        <taxon>Metazoa</taxon>
        <taxon>Chordata</taxon>
        <taxon>Craniata</taxon>
        <taxon>Vertebrata</taxon>
        <taxon>Euteleostomi</taxon>
        <taxon>Archelosauria</taxon>
        <taxon>Archosauria</taxon>
        <taxon>Dinosauria</taxon>
        <taxon>Saurischia</taxon>
        <taxon>Theropoda</taxon>
        <taxon>Coelurosauria</taxon>
        <taxon>Aves</taxon>
        <taxon>Neognathae</taxon>
        <taxon>Neoaves</taxon>
        <taxon>Charadriiformes</taxon>
        <taxon>Scolopacidae</taxon>
        <taxon>Limosa</taxon>
    </lineage>
</organism>
<dbReference type="AlphaFoldDB" id="A0A2I0TD85"/>
<reference evidence="2" key="2">
    <citation type="submission" date="2017-12" db="EMBL/GenBank/DDBJ databases">
        <title>Genome sequence of the Bar-tailed Godwit (Limosa lapponica baueri).</title>
        <authorList>
            <person name="Lima N.C.B."/>
            <person name="Parody-Merino A.M."/>
            <person name="Battley P.F."/>
            <person name="Fidler A.E."/>
            <person name="Prosdocimi F."/>
        </authorList>
    </citation>
    <scope>NUCLEOTIDE SEQUENCE [LARGE SCALE GENOMIC DNA]</scope>
</reference>
<proteinExistence type="predicted"/>
<sequence>MERVVLLQADFLGSVNIMLITPGQTIVCEHSEAGGAFLALQETGSSEVSAGEEVIKAHMITVLLGKEARPGSSDIYLFHSSEPSPICYNLSTLIKGGLTMMWASSLSTRVGIPLGTMDLCMSNLFINLIFLY</sequence>
<evidence type="ECO:0000313" key="2">
    <source>
        <dbReference type="Proteomes" id="UP000233556"/>
    </source>
</evidence>
<dbReference type="Proteomes" id="UP000233556">
    <property type="component" value="Unassembled WGS sequence"/>
</dbReference>
<name>A0A2I0TD85_LIMLA</name>
<dbReference type="EMBL" id="KZ512311">
    <property type="protein sequence ID" value="PKU31764.1"/>
    <property type="molecule type" value="Genomic_DNA"/>
</dbReference>
<keyword evidence="2" id="KW-1185">Reference proteome</keyword>
<dbReference type="OrthoDB" id="10587117at2759"/>
<accession>A0A2I0TD85</accession>
<evidence type="ECO:0000313" key="1">
    <source>
        <dbReference type="EMBL" id="PKU31764.1"/>
    </source>
</evidence>